<dbReference type="InterPro" id="IPR027961">
    <property type="entry name" value="DUF4442"/>
</dbReference>
<evidence type="ECO:0000313" key="3">
    <source>
        <dbReference type="Proteomes" id="UP000030693"/>
    </source>
</evidence>
<reference evidence="2" key="1">
    <citation type="submission" date="2013-04" db="EMBL/GenBank/DDBJ databases">
        <title>The Genome Sequence of Fonticula alba ATCC 38817.</title>
        <authorList>
            <consortium name="The Broad Institute Genomics Platform"/>
            <person name="Russ C."/>
            <person name="Cuomo C."/>
            <person name="Burger G."/>
            <person name="Gray M.W."/>
            <person name="Holland P.W.H."/>
            <person name="King N."/>
            <person name="Lang F.B.F."/>
            <person name="Roger A.J."/>
            <person name="Ruiz-Trillo I."/>
            <person name="Brown M."/>
            <person name="Walker B."/>
            <person name="Young S."/>
            <person name="Zeng Q."/>
            <person name="Gargeya S."/>
            <person name="Fitzgerald M."/>
            <person name="Haas B."/>
            <person name="Abouelleil A."/>
            <person name="Allen A.W."/>
            <person name="Alvarado L."/>
            <person name="Arachchi H.M."/>
            <person name="Berlin A.M."/>
            <person name="Chapman S.B."/>
            <person name="Gainer-Dewar J."/>
            <person name="Goldberg J."/>
            <person name="Griggs A."/>
            <person name="Gujja S."/>
            <person name="Hansen M."/>
            <person name="Howarth C."/>
            <person name="Imamovic A."/>
            <person name="Ireland A."/>
            <person name="Larimer J."/>
            <person name="McCowan C."/>
            <person name="Murphy C."/>
            <person name="Pearson M."/>
            <person name="Poon T.W."/>
            <person name="Priest M."/>
            <person name="Roberts A."/>
            <person name="Saif S."/>
            <person name="Shea T."/>
            <person name="Sisk P."/>
            <person name="Sykes S."/>
            <person name="Wortman J."/>
            <person name="Nusbaum C."/>
            <person name="Birren B."/>
        </authorList>
    </citation>
    <scope>NUCLEOTIDE SEQUENCE [LARGE SCALE GENOMIC DNA]</scope>
    <source>
        <strain evidence="2">ATCC 38817</strain>
    </source>
</reference>
<dbReference type="Pfam" id="PF14539">
    <property type="entry name" value="DUF4442"/>
    <property type="match status" value="1"/>
</dbReference>
<dbReference type="Proteomes" id="UP000030693">
    <property type="component" value="Unassembled WGS sequence"/>
</dbReference>
<dbReference type="GeneID" id="20527023"/>
<dbReference type="OrthoDB" id="10255641at2759"/>
<name>A0A058ZAH4_FONAL</name>
<gene>
    <name evidence="2" type="ORF">H696_02298</name>
</gene>
<proteinExistence type="predicted"/>
<feature type="compositionally biased region" description="Low complexity" evidence="1">
    <location>
        <begin position="130"/>
        <end position="162"/>
    </location>
</feature>
<evidence type="ECO:0000256" key="1">
    <source>
        <dbReference type="SAM" id="MobiDB-lite"/>
    </source>
</evidence>
<dbReference type="AlphaFoldDB" id="A0A058ZAH4"/>
<keyword evidence="3" id="KW-1185">Reference proteome</keyword>
<dbReference type="RefSeq" id="XP_009494473.1">
    <property type="nucleotide sequence ID" value="XM_009496198.1"/>
</dbReference>
<dbReference type="Gene3D" id="3.10.129.10">
    <property type="entry name" value="Hotdog Thioesterase"/>
    <property type="match status" value="1"/>
</dbReference>
<dbReference type="SUPFAM" id="SSF54637">
    <property type="entry name" value="Thioesterase/thiol ester dehydrase-isomerase"/>
    <property type="match status" value="1"/>
</dbReference>
<protein>
    <recommendedName>
        <fullName evidence="4">DUF4442 domain-containing protein</fullName>
    </recommendedName>
</protein>
<dbReference type="InterPro" id="IPR029069">
    <property type="entry name" value="HotDog_dom_sf"/>
</dbReference>
<feature type="region of interest" description="Disordered" evidence="1">
    <location>
        <begin position="130"/>
        <end position="165"/>
    </location>
</feature>
<evidence type="ECO:0000313" key="2">
    <source>
        <dbReference type="EMBL" id="KCV71350.1"/>
    </source>
</evidence>
<organism evidence="2">
    <name type="scientific">Fonticula alba</name>
    <name type="common">Slime mold</name>
    <dbReference type="NCBI Taxonomy" id="691883"/>
    <lineage>
        <taxon>Eukaryota</taxon>
        <taxon>Rotosphaerida</taxon>
        <taxon>Fonticulaceae</taxon>
        <taxon>Fonticula</taxon>
    </lineage>
</organism>
<dbReference type="eggNOG" id="ENOG502S7PE">
    <property type="taxonomic scope" value="Eukaryota"/>
</dbReference>
<sequence>MAPPSILNAWKSLSRFPPFMRTLAFRYMVSSIAPYSGTIFPNVQHLDTHKCLVSIKERRILKNPFNSIHAVALTNLGELASGVMVMSALQENGLRGIVTKLDTEYHKKAKGVVTAEALSPPYDISGNPITPKALAAGAPPAGTDAGSTEAAPQASGPSSASSETPFPVKELLLPGESEKQVQFKTTIRDEAGDVVAITTARWIVRALPQGQSKN</sequence>
<evidence type="ECO:0008006" key="4">
    <source>
        <dbReference type="Google" id="ProtNLM"/>
    </source>
</evidence>
<dbReference type="EMBL" id="KB932203">
    <property type="protein sequence ID" value="KCV71350.1"/>
    <property type="molecule type" value="Genomic_DNA"/>
</dbReference>
<accession>A0A058ZAH4</accession>